<keyword evidence="2" id="KW-1185">Reference proteome</keyword>
<protein>
    <submittedName>
        <fullName evidence="1">Uncharacterized protein</fullName>
    </submittedName>
</protein>
<proteinExistence type="predicted"/>
<dbReference type="HOGENOM" id="CLU_2442310_0_0_1"/>
<dbReference type="AlphaFoldDB" id="S7W8F8"/>
<reference evidence="2" key="1">
    <citation type="journal article" date="2013" name="PLoS Genet.">
        <title>The genome of Spraguea lophii and the basis of host-microsporidian interactions.</title>
        <authorList>
            <person name="Campbell S.E."/>
            <person name="Williams T.A."/>
            <person name="Yousuf A."/>
            <person name="Soanes D.M."/>
            <person name="Paszkiewicz K.H."/>
            <person name="Williams B.A.P."/>
        </authorList>
    </citation>
    <scope>NUCLEOTIDE SEQUENCE [LARGE SCALE GENOMIC DNA]</scope>
    <source>
        <strain evidence="2">42_110</strain>
    </source>
</reference>
<dbReference type="VEuPathDB" id="MicrosporidiaDB:SLOPH_875"/>
<organism evidence="1 2">
    <name type="scientific">Spraguea lophii (strain 42_110)</name>
    <name type="common">Microsporidian parasite</name>
    <dbReference type="NCBI Taxonomy" id="1358809"/>
    <lineage>
        <taxon>Eukaryota</taxon>
        <taxon>Fungi</taxon>
        <taxon>Fungi incertae sedis</taxon>
        <taxon>Microsporidia</taxon>
        <taxon>Spragueidae</taxon>
        <taxon>Spraguea</taxon>
    </lineage>
</organism>
<evidence type="ECO:0000313" key="2">
    <source>
        <dbReference type="Proteomes" id="UP000014978"/>
    </source>
</evidence>
<gene>
    <name evidence="1" type="ORF">SLOPH_875</name>
</gene>
<sequence>MNFIKYFSDLAYCTTMVQYLQSIKSLLEIEKQNLYKNERKSIKKECKTVRSIKKECFKIMYKIYEEFKPCPQPYEATENYRNMILKVIRN</sequence>
<evidence type="ECO:0000313" key="1">
    <source>
        <dbReference type="EMBL" id="EPR79150.1"/>
    </source>
</evidence>
<dbReference type="InParanoid" id="S7W8F8"/>
<dbReference type="EMBL" id="ATCN01000386">
    <property type="protein sequence ID" value="EPR79150.1"/>
    <property type="molecule type" value="Genomic_DNA"/>
</dbReference>
<comment type="caution">
    <text evidence="1">The sequence shown here is derived from an EMBL/GenBank/DDBJ whole genome shotgun (WGS) entry which is preliminary data.</text>
</comment>
<name>S7W8F8_SPRLO</name>
<dbReference type="Proteomes" id="UP000014978">
    <property type="component" value="Unassembled WGS sequence"/>
</dbReference>
<accession>S7W8F8</accession>